<proteinExistence type="predicted"/>
<gene>
    <name evidence="2" type="ORF">OK345_10770</name>
</gene>
<name>A0ABT3JWW5_9XANT</name>
<sequence>MRIKPSTSFPHPILSPGTGDYGDRTFQLVLAVQENPESGHAVLSGTMTLDDPSIHESLNSEHAVSGLMVTCLDTYWDNFHHHPLGDIHIDLSDGKVRGPVFVRGVVVAKNELTLDSKWIDPEFPPHARIVKPGDLIALTEELRFEAGLEKLAPLESVFHLKLHEDVAEGVFKIDLESEAIEILVAPSLHGFLSLLRGQRMKDTLLSSLFLPVVMAVLEAMRGEDAYSEKRWYSVMNARCNAEGIDLKNGDIADAAQKLLDSPLGSLQKLFAGESV</sequence>
<dbReference type="RefSeq" id="WP_265127971.1">
    <property type="nucleotide sequence ID" value="NZ_JAPCHY010000008.1"/>
</dbReference>
<comment type="caution">
    <text evidence="2">The sequence shown here is derived from an EMBL/GenBank/DDBJ whole genome shotgun (WGS) entry which is preliminary data.</text>
</comment>
<organism evidence="2 3">
    <name type="scientific">Xanthomonas chitinilytica</name>
    <dbReference type="NCBI Taxonomy" id="2989819"/>
    <lineage>
        <taxon>Bacteria</taxon>
        <taxon>Pseudomonadati</taxon>
        <taxon>Pseudomonadota</taxon>
        <taxon>Gammaproteobacteria</taxon>
        <taxon>Lysobacterales</taxon>
        <taxon>Lysobacteraceae</taxon>
        <taxon>Xanthomonas</taxon>
    </lineage>
</organism>
<evidence type="ECO:0000256" key="1">
    <source>
        <dbReference type="SAM" id="MobiDB-lite"/>
    </source>
</evidence>
<dbReference type="EMBL" id="JAPCHY010000008">
    <property type="protein sequence ID" value="MCW4472987.1"/>
    <property type="molecule type" value="Genomic_DNA"/>
</dbReference>
<evidence type="ECO:0000313" key="2">
    <source>
        <dbReference type="EMBL" id="MCW4472987.1"/>
    </source>
</evidence>
<evidence type="ECO:0000313" key="3">
    <source>
        <dbReference type="Proteomes" id="UP001209922"/>
    </source>
</evidence>
<keyword evidence="3" id="KW-1185">Reference proteome</keyword>
<protein>
    <submittedName>
        <fullName evidence="2">Uncharacterized protein</fullName>
    </submittedName>
</protein>
<dbReference type="Proteomes" id="UP001209922">
    <property type="component" value="Unassembled WGS sequence"/>
</dbReference>
<accession>A0ABT3JWW5</accession>
<feature type="region of interest" description="Disordered" evidence="1">
    <location>
        <begin position="1"/>
        <end position="20"/>
    </location>
</feature>
<reference evidence="2 3" key="1">
    <citation type="submission" date="2022-10" db="EMBL/GenBank/DDBJ databases">
        <title>Xanthomonas sp. H13-6.</title>
        <authorList>
            <person name="Liu X."/>
            <person name="Deng Z."/>
            <person name="Jiang Y."/>
            <person name="Yu T."/>
            <person name="Ai J."/>
        </authorList>
    </citation>
    <scope>NUCLEOTIDE SEQUENCE [LARGE SCALE GENOMIC DNA]</scope>
    <source>
        <strain evidence="2 3">H13-6</strain>
    </source>
</reference>